<dbReference type="Pfam" id="PF13455">
    <property type="entry name" value="MUG113"/>
    <property type="match status" value="1"/>
</dbReference>
<dbReference type="Proteomes" id="UP000018559">
    <property type="component" value="Unassembled WGS sequence"/>
</dbReference>
<feature type="domain" description="Bacteriophage T5 Orf172 DNA-binding" evidence="2">
    <location>
        <begin position="343"/>
        <end position="426"/>
    </location>
</feature>
<evidence type="ECO:0000259" key="2">
    <source>
        <dbReference type="SMART" id="SM00974"/>
    </source>
</evidence>
<dbReference type="PATRIC" id="fig|1392007.3.peg.1119"/>
<evidence type="ECO:0000313" key="3">
    <source>
        <dbReference type="EMBL" id="ETA74074.1"/>
    </source>
</evidence>
<dbReference type="Pfam" id="PF13250">
    <property type="entry name" value="SNIPE"/>
    <property type="match status" value="1"/>
</dbReference>
<keyword evidence="1" id="KW-0175">Coiled coil</keyword>
<reference evidence="3 4" key="1">
    <citation type="journal article" date="2014" name="Genome Announc.">
        <title>The Genome of the Predominant Equine Lactobacillus Species, Lactobacillus equi, Is Reflective of Its Lifestyle Adaptations to an Herbivorous Host.</title>
        <authorList>
            <person name="O'Donnell M.M."/>
            <person name="Harris H.M."/>
            <person name="O'Toole P.W."/>
            <person name="Ross R.P."/>
        </authorList>
    </citation>
    <scope>NUCLEOTIDE SEQUENCE [LARGE SCALE GENOMIC DNA]</scope>
    <source>
        <strain evidence="3 4">DPC 6820</strain>
    </source>
</reference>
<dbReference type="SMART" id="SM00974">
    <property type="entry name" value="T5orf172"/>
    <property type="match status" value="1"/>
</dbReference>
<dbReference type="InterPro" id="IPR018306">
    <property type="entry name" value="Phage_T5_Orf172_DNA-bd"/>
</dbReference>
<dbReference type="AlphaFoldDB" id="V7HV23"/>
<comment type="caution">
    <text evidence="3">The sequence shown here is derived from an EMBL/GenBank/DDBJ whole genome shotgun (WGS) entry which is preliminary data.</text>
</comment>
<feature type="coiled-coil region" evidence="1">
    <location>
        <begin position="228"/>
        <end position="326"/>
    </location>
</feature>
<dbReference type="InterPro" id="IPR025280">
    <property type="entry name" value="SNIPE"/>
</dbReference>
<organism evidence="3 4">
    <name type="scientific">Ligilactobacillus equi DPC 6820</name>
    <dbReference type="NCBI Taxonomy" id="1392007"/>
    <lineage>
        <taxon>Bacteria</taxon>
        <taxon>Bacillati</taxon>
        <taxon>Bacillota</taxon>
        <taxon>Bacilli</taxon>
        <taxon>Lactobacillales</taxon>
        <taxon>Lactobacillaceae</taxon>
        <taxon>Ligilactobacillus</taxon>
    </lineage>
</organism>
<dbReference type="EMBL" id="AWWH01000130">
    <property type="protein sequence ID" value="ETA74074.1"/>
    <property type="molecule type" value="Genomic_DNA"/>
</dbReference>
<gene>
    <name evidence="3" type="ORF">LEQ_1534</name>
</gene>
<evidence type="ECO:0000313" key="4">
    <source>
        <dbReference type="Proteomes" id="UP000018559"/>
    </source>
</evidence>
<proteinExistence type="predicted"/>
<accession>V7HV23</accession>
<keyword evidence="4" id="KW-1185">Reference proteome</keyword>
<name>V7HV23_9LACO</name>
<protein>
    <submittedName>
        <fullName evidence="3">Putative chromosome segregation ATPase</fullName>
    </submittedName>
</protein>
<evidence type="ECO:0000256" key="1">
    <source>
        <dbReference type="SAM" id="Coils"/>
    </source>
</evidence>
<feature type="coiled-coil region" evidence="1">
    <location>
        <begin position="43"/>
        <end position="105"/>
    </location>
</feature>
<dbReference type="RefSeq" id="WP_023859731.1">
    <property type="nucleotide sequence ID" value="NZ_AWWH01000130.1"/>
</dbReference>
<sequence>MIIFLFLVFIIFIFLIAASVSSNKKQDSINLISIKESELNSREESLESGNRLLEEEKQKFQEEKREFENSLKDRQEKKDKLDRQIRNLLSNIQKIKQEEKDTSQELINFVNDNLSKLTTPVFNLNVSDETTSSEIKNKLAILKNENSDLIKNRSVIFKKVPDSAKIRNNLTRKILLIFNSETTGLLNKLTMANVDSTRNRIIKSYERANKLFEDDGVKISQRYFEYQLKLLELNYQFLVKKANEKEQQAAIKERMLDEAKAQKELEKEQKKIATEQRKFSNELDKMMKYLNRSSDQVQSEIYAEKIRELEEKIKQLEADKNDIDNRLLNTRAGYVYVISNIGSFGENIYKIGMTKRLNPLDRVNELGSASVPFKFDVHAMIFSDDAPTLENHLHKVFADKAVNKINPRKEFYDVSLDEIEKEVLDNFDATIEFTKIAKAEEYRRSLELKEKA</sequence>